<proteinExistence type="predicted"/>
<dbReference type="RefSeq" id="WP_067258891.1">
    <property type="nucleotide sequence ID" value="NZ_LWMW01000088.1"/>
</dbReference>
<keyword evidence="2" id="KW-1185">Reference proteome</keyword>
<gene>
    <name evidence="1" type="ORF">MBCUT_06620</name>
</gene>
<protein>
    <submittedName>
        <fullName evidence="1">Uncharacterized protein</fullName>
    </submittedName>
</protein>
<dbReference type="AlphaFoldDB" id="A0A166EGE4"/>
<accession>A0A166EGE4</accession>
<dbReference type="PATRIC" id="fig|47311.3.peg.741"/>
<sequence>MKSVYKIWQDEQIDDTGIYEEDYIQNTICIVSSLDLANKIVNEAKKNNLELEINELDIFENSTEVLEYLKEYYDDDYEALKDIEIEEVE</sequence>
<name>A0A166EGE4_9EURY</name>
<dbReference type="Proteomes" id="UP000077275">
    <property type="component" value="Unassembled WGS sequence"/>
</dbReference>
<dbReference type="EMBL" id="LWMW01000088">
    <property type="protein sequence ID" value="KZX16624.1"/>
    <property type="molecule type" value="Genomic_DNA"/>
</dbReference>
<evidence type="ECO:0000313" key="1">
    <source>
        <dbReference type="EMBL" id="KZX16624.1"/>
    </source>
</evidence>
<organism evidence="1 2">
    <name type="scientific">Methanobrevibacter cuticularis</name>
    <dbReference type="NCBI Taxonomy" id="47311"/>
    <lineage>
        <taxon>Archaea</taxon>
        <taxon>Methanobacteriati</taxon>
        <taxon>Methanobacteriota</taxon>
        <taxon>Methanomada group</taxon>
        <taxon>Methanobacteria</taxon>
        <taxon>Methanobacteriales</taxon>
        <taxon>Methanobacteriaceae</taxon>
        <taxon>Methanobrevibacter</taxon>
    </lineage>
</organism>
<comment type="caution">
    <text evidence="1">The sequence shown here is derived from an EMBL/GenBank/DDBJ whole genome shotgun (WGS) entry which is preliminary data.</text>
</comment>
<evidence type="ECO:0000313" key="2">
    <source>
        <dbReference type="Proteomes" id="UP000077275"/>
    </source>
</evidence>
<reference evidence="1 2" key="1">
    <citation type="submission" date="2016-04" db="EMBL/GenBank/DDBJ databases">
        <title>Genome sequence of Methanobrevibacter cuticularis DSM 11139.</title>
        <authorList>
            <person name="Poehlein A."/>
            <person name="Seedorf H."/>
            <person name="Daniel R."/>
        </authorList>
    </citation>
    <scope>NUCLEOTIDE SEQUENCE [LARGE SCALE GENOMIC DNA]</scope>
    <source>
        <strain evidence="1 2">DSM 11139</strain>
    </source>
</reference>
<dbReference type="STRING" id="47311.MBCUT_06620"/>